<evidence type="ECO:0000313" key="2">
    <source>
        <dbReference type="Proteomes" id="UP000243006"/>
    </source>
</evidence>
<accession>A0A1Y3E993</accession>
<dbReference type="AlphaFoldDB" id="A0A1Y3E993"/>
<name>A0A1Y3E993_9BILA</name>
<gene>
    <name evidence="1" type="ORF">D917_03260</name>
</gene>
<evidence type="ECO:0000313" key="1">
    <source>
        <dbReference type="EMBL" id="OUC41561.1"/>
    </source>
</evidence>
<proteinExistence type="predicted"/>
<comment type="caution">
    <text evidence="1">The sequence shown here is derived from an EMBL/GenBank/DDBJ whole genome shotgun (WGS) entry which is preliminary data.</text>
</comment>
<organism evidence="1 2">
    <name type="scientific">Trichinella nativa</name>
    <dbReference type="NCBI Taxonomy" id="6335"/>
    <lineage>
        <taxon>Eukaryota</taxon>
        <taxon>Metazoa</taxon>
        <taxon>Ecdysozoa</taxon>
        <taxon>Nematoda</taxon>
        <taxon>Enoplea</taxon>
        <taxon>Dorylaimia</taxon>
        <taxon>Trichinellida</taxon>
        <taxon>Trichinellidae</taxon>
        <taxon>Trichinella</taxon>
    </lineage>
</organism>
<protein>
    <submittedName>
        <fullName evidence="1">Uncharacterized protein</fullName>
    </submittedName>
</protein>
<reference evidence="1 2" key="1">
    <citation type="submission" date="2015-04" db="EMBL/GenBank/DDBJ databases">
        <title>Draft genome of the roundworm Trichinella nativa.</title>
        <authorList>
            <person name="Mitreva M."/>
        </authorList>
    </citation>
    <scope>NUCLEOTIDE SEQUENCE [LARGE SCALE GENOMIC DNA]</scope>
    <source>
        <strain evidence="1 2">ISS45</strain>
    </source>
</reference>
<dbReference type="EMBL" id="LVZM01021288">
    <property type="protein sequence ID" value="OUC41561.1"/>
    <property type="molecule type" value="Genomic_DNA"/>
</dbReference>
<dbReference type="Proteomes" id="UP000243006">
    <property type="component" value="Unassembled WGS sequence"/>
</dbReference>
<sequence>MTMRFENCFVADVEVVSSRRFSVHRSHDCLRIVNVNFHPPFFCYRSGMIVKRYEL</sequence>